<dbReference type="InterPro" id="IPR049163">
    <property type="entry name" value="Pif1-like_2B_dom"/>
</dbReference>
<feature type="compositionally biased region" description="Polar residues" evidence="17">
    <location>
        <begin position="116"/>
        <end position="132"/>
    </location>
</feature>
<dbReference type="GO" id="GO:0005524">
    <property type="term" value="F:ATP binding"/>
    <property type="evidence" value="ECO:0007669"/>
    <property type="project" value="UniProtKB-KW"/>
</dbReference>
<dbReference type="CDD" id="cd18037">
    <property type="entry name" value="DEXSc_Pif1_like"/>
    <property type="match status" value="1"/>
</dbReference>
<evidence type="ECO:0000256" key="6">
    <source>
        <dbReference type="ARBA" id="ARBA00022801"/>
    </source>
</evidence>
<feature type="region of interest" description="Disordered" evidence="17">
    <location>
        <begin position="116"/>
        <end position="158"/>
    </location>
</feature>
<keyword evidence="11 16" id="KW-0233">DNA recombination</keyword>
<dbReference type="GO" id="GO:0006310">
    <property type="term" value="P:DNA recombination"/>
    <property type="evidence" value="ECO:0007669"/>
    <property type="project" value="UniProtKB-KW"/>
</dbReference>
<dbReference type="EMBL" id="WVTA01000005">
    <property type="protein sequence ID" value="KAK3209655.1"/>
    <property type="molecule type" value="Genomic_DNA"/>
</dbReference>
<feature type="compositionally biased region" description="Low complexity" evidence="17">
    <location>
        <begin position="258"/>
        <end position="269"/>
    </location>
</feature>
<dbReference type="PANTHER" id="PTHR47642">
    <property type="entry name" value="ATP-DEPENDENT DNA HELICASE"/>
    <property type="match status" value="1"/>
</dbReference>
<dbReference type="CDD" id="cd18809">
    <property type="entry name" value="SF1_C_RecD"/>
    <property type="match status" value="1"/>
</dbReference>
<gene>
    <name evidence="19" type="ORF">GRF29_44g243348</name>
</gene>
<dbReference type="AlphaFoldDB" id="A0AAN6M204"/>
<feature type="region of interest" description="Disordered" evidence="17">
    <location>
        <begin position="308"/>
        <end position="342"/>
    </location>
</feature>
<evidence type="ECO:0000256" key="5">
    <source>
        <dbReference type="ARBA" id="ARBA00022763"/>
    </source>
</evidence>
<keyword evidence="4 16" id="KW-0547">Nucleotide-binding</keyword>
<dbReference type="GO" id="GO:0043139">
    <property type="term" value="F:5'-3' DNA helicase activity"/>
    <property type="evidence" value="ECO:0007669"/>
    <property type="project" value="UniProtKB-EC"/>
</dbReference>
<comment type="cofactor">
    <cofactor evidence="1 16">
        <name>Mg(2+)</name>
        <dbReference type="ChEBI" id="CHEBI:18420"/>
    </cofactor>
</comment>
<evidence type="ECO:0000256" key="1">
    <source>
        <dbReference type="ARBA" id="ARBA00001946"/>
    </source>
</evidence>
<dbReference type="Gene3D" id="3.40.50.300">
    <property type="entry name" value="P-loop containing nucleotide triphosphate hydrolases"/>
    <property type="match status" value="1"/>
</dbReference>
<evidence type="ECO:0000256" key="15">
    <source>
        <dbReference type="ARBA" id="ARBA00048954"/>
    </source>
</evidence>
<keyword evidence="7 16" id="KW-0347">Helicase</keyword>
<feature type="compositionally biased region" description="Polar residues" evidence="17">
    <location>
        <begin position="219"/>
        <end position="248"/>
    </location>
</feature>
<evidence type="ECO:0000256" key="9">
    <source>
        <dbReference type="ARBA" id="ARBA00023125"/>
    </source>
</evidence>
<dbReference type="Pfam" id="PF05970">
    <property type="entry name" value="PIF1"/>
    <property type="match status" value="1"/>
</dbReference>
<evidence type="ECO:0000256" key="16">
    <source>
        <dbReference type="RuleBase" id="RU363044"/>
    </source>
</evidence>
<evidence type="ECO:0000256" key="4">
    <source>
        <dbReference type="ARBA" id="ARBA00022741"/>
    </source>
</evidence>
<dbReference type="EC" id="5.6.2.3" evidence="16"/>
<protein>
    <recommendedName>
        <fullName evidence="16">ATP-dependent DNA helicase</fullName>
        <ecNumber evidence="16">5.6.2.3</ecNumber>
    </recommendedName>
</protein>
<keyword evidence="13" id="KW-0413">Isomerase</keyword>
<dbReference type="InterPro" id="IPR010285">
    <property type="entry name" value="DNA_helicase_pif1-like_DEAD"/>
</dbReference>
<keyword evidence="8 16" id="KW-0067">ATP-binding</keyword>
<sequence>MLVALGNLGAPLRYTSVKSSPLPHWHLPLRPAVRTFRTHFGPANRLPRYLGQAAQFDSPTKPFLAGQHHSRPPSPVHTMFKAAVKSHGVATSAQSGAAHAAQVKQQDILGAFKSSQSTQYPNQVRPLSTLSGNVPKHNNERHNSGQSHGIKRSSSGLAKALDTQEDSFAYPSLNVADFGNDVSSFQNTATGQSMPLSTVLYDEDDFDSDIDLDVEDPATKSTVQYPPQPQPSTVDSAYYSTKTQSPTPKHTPIQELKSSQPIPWSSSPPEHFKTPSKPQPIPAPTKRRTLPWLQNGGQAKTEFVQDEIEEELDSHRPKKRKSVEADVTATPAPKPNKPEYPWNTTQSAIKQQQKTLRETNKKAVSAKVNEGTEEDVKAAKERKKKNMVHRIFLSEEQQSVLNLVVDSKKSVFFTGSAGTGKSVLLREIIAALRRKYVREPDRVAVTASTGLAACNIGGVTLHSFAGIGLGKEPAEDLVKKIRRNAKAKQRWMRTKVLVVDEVSMVDGDLFDKLEQIARTIRNNGRPFGGIQLIITGDFFQLPPVPEYGRMARFAFDAGTWTTSIEHTIGLTHVFRQKDPVFANMLNEMQDNIEATELFPTRSEVERSNQARMNQLQGQIYEFESRDGGTVTDKEKRDKLLQSCMVPSNIYLKKGAQVMLVKNMDDTLVNGSLGKVTGFMSEQMFAFYRENEDAFLDGAAGSTNIEALKILKEKMLGVSTAQLYPVVRFANADGTTRDLLCKRETWKIELPNGEVQASRDQIPLILAWALSIHKAQGQTLERVRVDLGRVFEKGQASMRGR</sequence>
<keyword evidence="20" id="KW-1185">Reference proteome</keyword>
<accession>A0AAN6M204</accession>
<reference evidence="19 20" key="1">
    <citation type="submission" date="2021-02" db="EMBL/GenBank/DDBJ databases">
        <title>Genome assembly of Pseudopithomyces chartarum.</title>
        <authorList>
            <person name="Jauregui R."/>
            <person name="Singh J."/>
            <person name="Voisey C."/>
        </authorList>
    </citation>
    <scope>NUCLEOTIDE SEQUENCE [LARGE SCALE GENOMIC DNA]</scope>
    <source>
        <strain evidence="19 20">AGR01</strain>
    </source>
</reference>
<evidence type="ECO:0000256" key="14">
    <source>
        <dbReference type="ARBA" id="ARBA00023242"/>
    </source>
</evidence>
<evidence type="ECO:0000313" key="20">
    <source>
        <dbReference type="Proteomes" id="UP001280581"/>
    </source>
</evidence>
<evidence type="ECO:0000256" key="17">
    <source>
        <dbReference type="SAM" id="MobiDB-lite"/>
    </source>
</evidence>
<comment type="caution">
    <text evidence="19">The sequence shown here is derived from an EMBL/GenBank/DDBJ whole genome shotgun (WGS) entry which is preliminary data.</text>
</comment>
<evidence type="ECO:0000256" key="2">
    <source>
        <dbReference type="ARBA" id="ARBA00004173"/>
    </source>
</evidence>
<dbReference type="GO" id="GO:0006281">
    <property type="term" value="P:DNA repair"/>
    <property type="evidence" value="ECO:0007669"/>
    <property type="project" value="UniProtKB-KW"/>
</dbReference>
<dbReference type="Proteomes" id="UP001280581">
    <property type="component" value="Unassembled WGS sequence"/>
</dbReference>
<evidence type="ECO:0000256" key="11">
    <source>
        <dbReference type="ARBA" id="ARBA00023172"/>
    </source>
</evidence>
<evidence type="ECO:0000256" key="10">
    <source>
        <dbReference type="ARBA" id="ARBA00023128"/>
    </source>
</evidence>
<dbReference type="FunFam" id="3.40.50.300:FF:001226">
    <property type="entry name" value="ATP-dependent DNA helicase PIF1"/>
    <property type="match status" value="1"/>
</dbReference>
<dbReference type="SUPFAM" id="SSF52540">
    <property type="entry name" value="P-loop containing nucleoside triphosphate hydrolases"/>
    <property type="match status" value="2"/>
</dbReference>
<evidence type="ECO:0000256" key="12">
    <source>
        <dbReference type="ARBA" id="ARBA00023204"/>
    </source>
</evidence>
<evidence type="ECO:0000259" key="18">
    <source>
        <dbReference type="SMART" id="SM00382"/>
    </source>
</evidence>
<feature type="domain" description="AAA+ ATPase" evidence="18">
    <location>
        <begin position="407"/>
        <end position="559"/>
    </location>
</feature>
<dbReference type="InterPro" id="IPR051055">
    <property type="entry name" value="PIF1_helicase"/>
</dbReference>
<name>A0AAN6M204_9PLEO</name>
<keyword evidence="12 16" id="KW-0234">DNA repair</keyword>
<dbReference type="InterPro" id="IPR027417">
    <property type="entry name" value="P-loop_NTPase"/>
</dbReference>
<dbReference type="GO" id="GO:0003697">
    <property type="term" value="F:single-stranded DNA binding"/>
    <property type="evidence" value="ECO:0007669"/>
    <property type="project" value="UniProtKB-ARBA"/>
</dbReference>
<evidence type="ECO:0000256" key="3">
    <source>
        <dbReference type="ARBA" id="ARBA00004604"/>
    </source>
</evidence>
<evidence type="ECO:0000313" key="19">
    <source>
        <dbReference type="EMBL" id="KAK3209655.1"/>
    </source>
</evidence>
<evidence type="ECO:0000256" key="7">
    <source>
        <dbReference type="ARBA" id="ARBA00022806"/>
    </source>
</evidence>
<dbReference type="GO" id="GO:0016787">
    <property type="term" value="F:hydrolase activity"/>
    <property type="evidence" value="ECO:0007669"/>
    <property type="project" value="UniProtKB-KW"/>
</dbReference>
<feature type="compositionally biased region" description="Polar residues" evidence="17">
    <location>
        <begin position="144"/>
        <end position="156"/>
    </location>
</feature>
<organism evidence="19 20">
    <name type="scientific">Pseudopithomyces chartarum</name>
    <dbReference type="NCBI Taxonomy" id="1892770"/>
    <lineage>
        <taxon>Eukaryota</taxon>
        <taxon>Fungi</taxon>
        <taxon>Dikarya</taxon>
        <taxon>Ascomycota</taxon>
        <taxon>Pezizomycotina</taxon>
        <taxon>Dothideomycetes</taxon>
        <taxon>Pleosporomycetidae</taxon>
        <taxon>Pleosporales</taxon>
        <taxon>Massarineae</taxon>
        <taxon>Didymosphaeriaceae</taxon>
        <taxon>Pseudopithomyces</taxon>
    </lineage>
</organism>
<proteinExistence type="inferred from homology"/>
<keyword evidence="10" id="KW-0496">Mitochondrion</keyword>
<dbReference type="SMART" id="SM00382">
    <property type="entry name" value="AAA"/>
    <property type="match status" value="1"/>
</dbReference>
<dbReference type="Pfam" id="PF21530">
    <property type="entry name" value="Pif1_2B_dom"/>
    <property type="match status" value="1"/>
</dbReference>
<keyword evidence="9" id="KW-0238">DNA-binding</keyword>
<keyword evidence="6 16" id="KW-0378">Hydrolase</keyword>
<comment type="subcellular location">
    <subcellularLocation>
        <location evidence="2">Mitochondrion</location>
    </subcellularLocation>
    <subcellularLocation>
        <location evidence="3">Nucleus</location>
        <location evidence="3">Nucleolus</location>
    </subcellularLocation>
</comment>
<dbReference type="InterPro" id="IPR003593">
    <property type="entry name" value="AAA+_ATPase"/>
</dbReference>
<dbReference type="GO" id="GO:0005739">
    <property type="term" value="C:mitochondrion"/>
    <property type="evidence" value="ECO:0007669"/>
    <property type="project" value="UniProtKB-SubCell"/>
</dbReference>
<keyword evidence="14" id="KW-0539">Nucleus</keyword>
<keyword evidence="5 16" id="KW-0227">DNA damage</keyword>
<dbReference type="GO" id="GO:0000723">
    <property type="term" value="P:telomere maintenance"/>
    <property type="evidence" value="ECO:0007669"/>
    <property type="project" value="InterPro"/>
</dbReference>
<comment type="similarity">
    <text evidence="16">Belongs to the helicase family.</text>
</comment>
<feature type="region of interest" description="Disordered" evidence="17">
    <location>
        <begin position="208"/>
        <end position="290"/>
    </location>
</feature>
<comment type="catalytic activity">
    <reaction evidence="15 16">
        <text>ATP + H2O = ADP + phosphate + H(+)</text>
        <dbReference type="Rhea" id="RHEA:13065"/>
        <dbReference type="ChEBI" id="CHEBI:15377"/>
        <dbReference type="ChEBI" id="CHEBI:15378"/>
        <dbReference type="ChEBI" id="CHEBI:30616"/>
        <dbReference type="ChEBI" id="CHEBI:43474"/>
        <dbReference type="ChEBI" id="CHEBI:456216"/>
        <dbReference type="EC" id="5.6.2.3"/>
    </reaction>
</comment>
<dbReference type="PANTHER" id="PTHR47642:SF5">
    <property type="entry name" value="ATP-DEPENDENT DNA HELICASE"/>
    <property type="match status" value="1"/>
</dbReference>
<evidence type="ECO:0000256" key="8">
    <source>
        <dbReference type="ARBA" id="ARBA00022840"/>
    </source>
</evidence>
<dbReference type="GO" id="GO:0005730">
    <property type="term" value="C:nucleolus"/>
    <property type="evidence" value="ECO:0007669"/>
    <property type="project" value="UniProtKB-SubCell"/>
</dbReference>
<evidence type="ECO:0000256" key="13">
    <source>
        <dbReference type="ARBA" id="ARBA00023235"/>
    </source>
</evidence>